<dbReference type="SUPFAM" id="SSF111369">
    <property type="entry name" value="HlyD-like secretion proteins"/>
    <property type="match status" value="1"/>
</dbReference>
<evidence type="ECO:0000313" key="8">
    <source>
        <dbReference type="EMBL" id="QJR10653.1"/>
    </source>
</evidence>
<dbReference type="GO" id="GO:0022857">
    <property type="term" value="F:transmembrane transporter activity"/>
    <property type="evidence" value="ECO:0007669"/>
    <property type="project" value="InterPro"/>
</dbReference>
<evidence type="ECO:0000259" key="7">
    <source>
        <dbReference type="Pfam" id="PF25967"/>
    </source>
</evidence>
<dbReference type="Gene3D" id="2.40.50.100">
    <property type="match status" value="1"/>
</dbReference>
<dbReference type="Proteomes" id="UP000501534">
    <property type="component" value="Chromosome"/>
</dbReference>
<dbReference type="NCBIfam" id="TIGR01730">
    <property type="entry name" value="RND_mfp"/>
    <property type="match status" value="1"/>
</dbReference>
<dbReference type="InterPro" id="IPR058625">
    <property type="entry name" value="MdtA-like_BSH"/>
</dbReference>
<evidence type="ECO:0000256" key="1">
    <source>
        <dbReference type="ARBA" id="ARBA00004196"/>
    </source>
</evidence>
<dbReference type="PROSITE" id="PS51257">
    <property type="entry name" value="PROKAR_LIPOPROTEIN"/>
    <property type="match status" value="1"/>
</dbReference>
<dbReference type="AlphaFoldDB" id="A0A6M4GWC6"/>
<feature type="domain" description="Multidrug resistance protein MdtA-like C-terminal permuted SH3" evidence="7">
    <location>
        <begin position="302"/>
        <end position="358"/>
    </location>
</feature>
<sequence length="392" mass="41561">MRDTPAPFPRAVVLAAFLGIAPWLAGCGKDGANAAPAPASNAVPVAVKKMAFEKVPLSIDAVGRAEGSREVEIRARVTGILEKRLYEEGTATSGGATLFQIDPAPYELEVQQARATLQQEKARKELAEQESARLAPLVQTRAVSQREADTAQSNVRTSAAAIAVAEARVKEAELNLSYTRVVAPIGGVTGRSLRSEGSLVTANTDSALLTTVTRVDPVWVRFSLAEPDFDRIRNTHKQASVQLIASDGNIVSDKGRLNFAASTIDNKTGAVELRAEFPNPDLRWLPGQFVKVRVLAGEQTAMRVPQAAVQQNEQSRIVMVVIEGKATPRPVQTSSWIGSDMVITGGLKEGDQVIVDNLVKVRPGTAVQPTAVASEAPAPAAAAPAPTTTAKR</sequence>
<dbReference type="GO" id="GO:0030313">
    <property type="term" value="C:cell envelope"/>
    <property type="evidence" value="ECO:0007669"/>
    <property type="project" value="UniProtKB-SubCell"/>
</dbReference>
<organism evidence="8 9">
    <name type="scientific">Usitatibacter rugosus</name>
    <dbReference type="NCBI Taxonomy" id="2732067"/>
    <lineage>
        <taxon>Bacteria</taxon>
        <taxon>Pseudomonadati</taxon>
        <taxon>Pseudomonadota</taxon>
        <taxon>Betaproteobacteria</taxon>
        <taxon>Nitrosomonadales</taxon>
        <taxon>Usitatibacteraceae</taxon>
        <taxon>Usitatibacter</taxon>
    </lineage>
</organism>
<dbReference type="EMBL" id="CP053069">
    <property type="protein sequence ID" value="QJR10653.1"/>
    <property type="molecule type" value="Genomic_DNA"/>
</dbReference>
<comment type="similarity">
    <text evidence="2">Belongs to the membrane fusion protein (MFP) (TC 8.A.1) family.</text>
</comment>
<dbReference type="Gene3D" id="1.10.287.470">
    <property type="entry name" value="Helix hairpin bin"/>
    <property type="match status" value="1"/>
</dbReference>
<reference evidence="8 9" key="1">
    <citation type="submission" date="2020-04" db="EMBL/GenBank/DDBJ databases">
        <title>Usitatibacter rugosus gen. nov., sp. nov. and Usitatibacter palustris sp. nov., novel members of Usitatibacteraceae fam. nov. within the order Nitrosomonadales isolated from soil.</title>
        <authorList>
            <person name="Huber K.J."/>
            <person name="Neumann-Schaal M."/>
            <person name="Geppert A."/>
            <person name="Luckner M."/>
            <person name="Wanner G."/>
            <person name="Overmann J."/>
        </authorList>
    </citation>
    <scope>NUCLEOTIDE SEQUENCE [LARGE SCALE GENOMIC DNA]</scope>
    <source>
        <strain evidence="8 9">0125_3</strain>
    </source>
</reference>
<dbReference type="Pfam" id="PF25967">
    <property type="entry name" value="RND-MFP_C"/>
    <property type="match status" value="1"/>
</dbReference>
<feature type="region of interest" description="Disordered" evidence="3">
    <location>
        <begin position="370"/>
        <end position="392"/>
    </location>
</feature>
<evidence type="ECO:0000256" key="3">
    <source>
        <dbReference type="SAM" id="MobiDB-lite"/>
    </source>
</evidence>
<feature type="domain" description="Multidrug resistance protein MdtA-like barrel-sandwich hybrid" evidence="5">
    <location>
        <begin position="69"/>
        <end position="211"/>
    </location>
</feature>
<dbReference type="Pfam" id="PF25917">
    <property type="entry name" value="BSH_RND"/>
    <property type="match status" value="1"/>
</dbReference>
<keyword evidence="9" id="KW-1185">Reference proteome</keyword>
<dbReference type="Pfam" id="PF25876">
    <property type="entry name" value="HH_MFP_RND"/>
    <property type="match status" value="1"/>
</dbReference>
<dbReference type="GO" id="GO:0005886">
    <property type="term" value="C:plasma membrane"/>
    <property type="evidence" value="ECO:0007669"/>
    <property type="project" value="TreeGrafter"/>
</dbReference>
<feature type="domain" description="Multidrug resistance protein MdtA-like alpha-helical hairpin" evidence="4">
    <location>
        <begin position="110"/>
        <end position="179"/>
    </location>
</feature>
<dbReference type="KEGG" id="uru:DSM104443_01720"/>
<dbReference type="InterPro" id="IPR058627">
    <property type="entry name" value="MdtA-like_C"/>
</dbReference>
<dbReference type="InterPro" id="IPR058626">
    <property type="entry name" value="MdtA-like_b-barrel"/>
</dbReference>
<dbReference type="PANTHER" id="PTHR30158">
    <property type="entry name" value="ACRA/E-RELATED COMPONENT OF DRUG EFFLUX TRANSPORTER"/>
    <property type="match status" value="1"/>
</dbReference>
<comment type="subcellular location">
    <subcellularLocation>
        <location evidence="1">Cell envelope</location>
    </subcellularLocation>
</comment>
<name>A0A6M4GWC6_9PROT</name>
<evidence type="ECO:0000259" key="6">
    <source>
        <dbReference type="Pfam" id="PF25944"/>
    </source>
</evidence>
<accession>A0A6M4GWC6</accession>
<dbReference type="InterPro" id="IPR006143">
    <property type="entry name" value="RND_pump_MFP"/>
</dbReference>
<dbReference type="Gene3D" id="2.40.420.20">
    <property type="match status" value="1"/>
</dbReference>
<feature type="domain" description="Multidrug resistance protein MdtA-like beta-barrel" evidence="6">
    <location>
        <begin position="217"/>
        <end position="297"/>
    </location>
</feature>
<dbReference type="InterPro" id="IPR058624">
    <property type="entry name" value="MdtA-like_HH"/>
</dbReference>
<gene>
    <name evidence="8" type="primary">acrE</name>
    <name evidence="8" type="ORF">DSM104443_01720</name>
</gene>
<proteinExistence type="inferred from homology"/>
<dbReference type="RefSeq" id="WP_171091325.1">
    <property type="nucleotide sequence ID" value="NZ_CP053069.1"/>
</dbReference>
<dbReference type="GO" id="GO:0046677">
    <property type="term" value="P:response to antibiotic"/>
    <property type="evidence" value="ECO:0007669"/>
    <property type="project" value="TreeGrafter"/>
</dbReference>
<dbReference type="Pfam" id="PF25944">
    <property type="entry name" value="Beta-barrel_RND"/>
    <property type="match status" value="1"/>
</dbReference>
<dbReference type="Gene3D" id="2.40.30.170">
    <property type="match status" value="1"/>
</dbReference>
<protein>
    <submittedName>
        <fullName evidence="8">Multidrug export protein AcrE</fullName>
    </submittedName>
</protein>
<evidence type="ECO:0000259" key="4">
    <source>
        <dbReference type="Pfam" id="PF25876"/>
    </source>
</evidence>
<evidence type="ECO:0000313" key="9">
    <source>
        <dbReference type="Proteomes" id="UP000501534"/>
    </source>
</evidence>
<evidence type="ECO:0000259" key="5">
    <source>
        <dbReference type="Pfam" id="PF25917"/>
    </source>
</evidence>
<evidence type="ECO:0000256" key="2">
    <source>
        <dbReference type="ARBA" id="ARBA00009477"/>
    </source>
</evidence>